<feature type="domain" description="Helicase HerA-like C-terminal" evidence="2">
    <location>
        <begin position="51"/>
        <end position="499"/>
    </location>
</feature>
<proteinExistence type="predicted"/>
<sequence length="529" mass="58231">MSGIFTFEQNYFQNTAMSNTSAFLEAVNNGYAFKGEKFKIGRAMLDGQVVEGADVFIPFKTLNRHGLIAGATGTGKTKTLQVLAEGLSDASIPVVLMDIKGDLSGIGAAGTSNEKIESRCQQLGVEFRPAAYPLEFLTLSNEKGTRLRATVSEFGPILLSKILDLNDTQSGLVAMIFKYCDDNKLPLLDLKDFIKVLQFVSDEGKTELEKDYGKVSTTSTGTILRKVIELQQQGADLFFGERSFDVEDLMRVSNDGRGMISIVRVTDLQDRPKLFSTFMLQLLAELYASSPEEGDMDQPKLVLFIDEAHLIFNEASEALLRQIETIVKLIRSKGIGIYFCTQNPMDVPASVLSQLGLKVQHALRAFTAADRKVIKQTAENYPETAFYKTDELLTQVGIGEALITMLNEKGVPTPLVHCMLRAPQSRMDVLTDAELNAIADSSKIARHYNEVIDSNSAYEILTQKLEAAASQKEEIAQQKEEAKAQKDEKGFFDNPIVKSVARTAGNTIVRSLLGAIGLSGGSRKRKSWF</sequence>
<dbReference type="InterPro" id="IPR033186">
    <property type="entry name" value="HerA_C"/>
</dbReference>
<protein>
    <submittedName>
        <fullName evidence="3">Helicase HerA-like domain-containing protein</fullName>
    </submittedName>
</protein>
<evidence type="ECO:0000259" key="2">
    <source>
        <dbReference type="Pfam" id="PF05872"/>
    </source>
</evidence>
<accession>A0ABZ0W185</accession>
<dbReference type="Pfam" id="PF05872">
    <property type="entry name" value="HerA_C"/>
    <property type="match status" value="1"/>
</dbReference>
<keyword evidence="1" id="KW-0175">Coiled coil</keyword>
<evidence type="ECO:0000313" key="3">
    <source>
        <dbReference type="EMBL" id="WQD36344.1"/>
    </source>
</evidence>
<reference evidence="3 4" key="1">
    <citation type="submission" date="2023-12" db="EMBL/GenBank/DDBJ databases">
        <title>Genome sequencing and assembly of bacterial species from a model synthetic community.</title>
        <authorList>
            <person name="Hogle S.L."/>
        </authorList>
    </citation>
    <scope>NUCLEOTIDE SEQUENCE [LARGE SCALE GENOMIC DNA]</scope>
    <source>
        <strain evidence="3 4">HAMBI_3031</strain>
    </source>
</reference>
<name>A0ABZ0W185_9BACT</name>
<feature type="coiled-coil region" evidence="1">
    <location>
        <begin position="458"/>
        <end position="488"/>
    </location>
</feature>
<organism evidence="3 4">
    <name type="scientific">Niabella yanshanensis</name>
    <dbReference type="NCBI Taxonomy" id="577386"/>
    <lineage>
        <taxon>Bacteria</taxon>
        <taxon>Pseudomonadati</taxon>
        <taxon>Bacteroidota</taxon>
        <taxon>Chitinophagia</taxon>
        <taxon>Chitinophagales</taxon>
        <taxon>Chitinophagaceae</taxon>
        <taxon>Niabella</taxon>
    </lineage>
</organism>
<dbReference type="Proteomes" id="UP001325680">
    <property type="component" value="Chromosome"/>
</dbReference>
<keyword evidence="4" id="KW-1185">Reference proteome</keyword>
<dbReference type="PANTHER" id="PTHR30121:SF6">
    <property type="entry name" value="SLR6007 PROTEIN"/>
    <property type="match status" value="1"/>
</dbReference>
<dbReference type="InterPro" id="IPR027417">
    <property type="entry name" value="P-loop_NTPase"/>
</dbReference>
<dbReference type="Gene3D" id="3.40.50.300">
    <property type="entry name" value="P-loop containing nucleotide triphosphate hydrolases"/>
    <property type="match status" value="2"/>
</dbReference>
<evidence type="ECO:0000256" key="1">
    <source>
        <dbReference type="SAM" id="Coils"/>
    </source>
</evidence>
<evidence type="ECO:0000313" key="4">
    <source>
        <dbReference type="Proteomes" id="UP001325680"/>
    </source>
</evidence>
<gene>
    <name evidence="3" type="ORF">U0035_11780</name>
</gene>
<dbReference type="InterPro" id="IPR051162">
    <property type="entry name" value="T4SS_component"/>
</dbReference>
<dbReference type="PANTHER" id="PTHR30121">
    <property type="entry name" value="UNCHARACTERIZED PROTEIN YJGR-RELATED"/>
    <property type="match status" value="1"/>
</dbReference>
<dbReference type="RefSeq" id="WP_245957651.1">
    <property type="nucleotide sequence ID" value="NZ_CP139960.1"/>
</dbReference>
<dbReference type="EMBL" id="CP139960">
    <property type="protein sequence ID" value="WQD36344.1"/>
    <property type="molecule type" value="Genomic_DNA"/>
</dbReference>
<dbReference type="SUPFAM" id="SSF52540">
    <property type="entry name" value="P-loop containing nucleoside triphosphate hydrolases"/>
    <property type="match status" value="1"/>
</dbReference>